<accession>A0ABD2WQY5</accession>
<comment type="caution">
    <text evidence="3">The sequence shown here is derived from an EMBL/GenBank/DDBJ whole genome shotgun (WGS) entry which is preliminary data.</text>
</comment>
<name>A0ABD2WQY5_9HYME</name>
<protein>
    <recommendedName>
        <fullName evidence="2">DUF7041 domain-containing protein</fullName>
    </recommendedName>
</protein>
<dbReference type="Pfam" id="PF23055">
    <property type="entry name" value="DUF7041"/>
    <property type="match status" value="1"/>
</dbReference>
<proteinExistence type="predicted"/>
<feature type="compositionally biased region" description="Basic and acidic residues" evidence="1">
    <location>
        <begin position="17"/>
        <end position="41"/>
    </location>
</feature>
<evidence type="ECO:0000313" key="3">
    <source>
        <dbReference type="EMBL" id="KAL3395282.1"/>
    </source>
</evidence>
<evidence type="ECO:0000313" key="4">
    <source>
        <dbReference type="Proteomes" id="UP001627154"/>
    </source>
</evidence>
<dbReference type="InterPro" id="IPR055469">
    <property type="entry name" value="DUF7041"/>
</dbReference>
<dbReference type="EMBL" id="JBJJXI010000084">
    <property type="protein sequence ID" value="KAL3395282.1"/>
    <property type="molecule type" value="Genomic_DNA"/>
</dbReference>
<dbReference type="PANTHER" id="PTHR33327">
    <property type="entry name" value="ENDONUCLEASE"/>
    <property type="match status" value="1"/>
</dbReference>
<gene>
    <name evidence="3" type="ORF">TKK_010660</name>
</gene>
<dbReference type="AlphaFoldDB" id="A0ABD2WQY5"/>
<dbReference type="Proteomes" id="UP001627154">
    <property type="component" value="Unassembled WGS sequence"/>
</dbReference>
<sequence>MGLEHSPSGAKRYALRSRPDSKSIADSKSMADSESTVRDDDPPPTQSFVASEDFDEFRREMIERVESLFASFSSQVAEGRREQPAATADLSALNSILREAPKSEIRFRPFWKSAPAMWFSTLEEQFASRKIVSERDKYLNTICNLDEDIVRDLSSTISAASPRSRYKVLKDTLVRRFSISDSEKLRNIVGNVNMGSRTPSEFLDFLVSSGGSVLGREAILRIWRETIPANICVFLDSDINPQNEVENVRKADQIHASLKRDGERVPCYSVAAVDTRSKSDEMIRIESLEKKLDLVLDRMESRGGDRDFRSRRSSGNHRNNRDSRVPRPKHWLARPVNFGIKAANSLPIKVYGTKELKLKFSDDMHFNWTFLVADVPYCIFGGDMLKFFHLLPDLRSQVLVDASGRVVCRGSTIRVDSLDIATLKLTIDPKSSPYSFLFSKYPDVTGLEPLDRFRVVRFSTTLRPTVNL</sequence>
<keyword evidence="4" id="KW-1185">Reference proteome</keyword>
<feature type="region of interest" description="Disordered" evidence="1">
    <location>
        <begin position="303"/>
        <end position="327"/>
    </location>
</feature>
<evidence type="ECO:0000256" key="1">
    <source>
        <dbReference type="SAM" id="MobiDB-lite"/>
    </source>
</evidence>
<feature type="domain" description="DUF7041" evidence="2">
    <location>
        <begin position="108"/>
        <end position="188"/>
    </location>
</feature>
<dbReference type="PANTHER" id="PTHR33327:SF3">
    <property type="entry name" value="RNA-DIRECTED DNA POLYMERASE"/>
    <property type="match status" value="1"/>
</dbReference>
<feature type="region of interest" description="Disordered" evidence="1">
    <location>
        <begin position="1"/>
        <end position="49"/>
    </location>
</feature>
<evidence type="ECO:0000259" key="2">
    <source>
        <dbReference type="Pfam" id="PF23055"/>
    </source>
</evidence>
<organism evidence="3 4">
    <name type="scientific">Trichogramma kaykai</name>
    <dbReference type="NCBI Taxonomy" id="54128"/>
    <lineage>
        <taxon>Eukaryota</taxon>
        <taxon>Metazoa</taxon>
        <taxon>Ecdysozoa</taxon>
        <taxon>Arthropoda</taxon>
        <taxon>Hexapoda</taxon>
        <taxon>Insecta</taxon>
        <taxon>Pterygota</taxon>
        <taxon>Neoptera</taxon>
        <taxon>Endopterygota</taxon>
        <taxon>Hymenoptera</taxon>
        <taxon>Apocrita</taxon>
        <taxon>Proctotrupomorpha</taxon>
        <taxon>Chalcidoidea</taxon>
        <taxon>Trichogrammatidae</taxon>
        <taxon>Trichogramma</taxon>
    </lineage>
</organism>
<reference evidence="3 4" key="1">
    <citation type="journal article" date="2024" name="bioRxiv">
        <title>A reference genome for Trichogramma kaykai: A tiny desert-dwelling parasitoid wasp with competing sex-ratio distorters.</title>
        <authorList>
            <person name="Culotta J."/>
            <person name="Lindsey A.R."/>
        </authorList>
    </citation>
    <scope>NUCLEOTIDE SEQUENCE [LARGE SCALE GENOMIC DNA]</scope>
    <source>
        <strain evidence="3 4">KSX58</strain>
    </source>
</reference>